<reference evidence="1" key="2">
    <citation type="submission" date="2025-09" db="UniProtKB">
        <authorList>
            <consortium name="Ensembl"/>
        </authorList>
    </citation>
    <scope>IDENTIFICATION</scope>
</reference>
<dbReference type="Pfam" id="PF14945">
    <property type="entry name" value="LLC1"/>
    <property type="match status" value="1"/>
</dbReference>
<dbReference type="InterPro" id="IPR020339">
    <property type="entry name" value="C20orf85-like"/>
</dbReference>
<sequence>MQCCRGDRINTSQPTRVQRETASRLYMATEKTRDKPCNFVDQDQIWRVHVNIELESAKAWPSKWGFLKESYSEVLTEGNRVREDMEKLELQQHLRTHLPTPPETYIKVTPSPPVPQTTQAFIGWRSAVPEMQLDQFGQVNRGKKSFLKELGWSIDSCR</sequence>
<accession>A0A3B3RPK8</accession>
<keyword evidence="2" id="KW-1185">Reference proteome</keyword>
<protein>
    <submittedName>
        <fullName evidence="1">Ciliary microtubule inner protein 1</fullName>
    </submittedName>
</protein>
<dbReference type="PANTHER" id="PTHR31909:SF3">
    <property type="entry name" value="SIMILAR TO PROTEIN C20ORF85 HOMOLOG"/>
    <property type="match status" value="1"/>
</dbReference>
<name>A0A3B3RPK8_9TELE</name>
<dbReference type="PANTHER" id="PTHR31909">
    <property type="entry name" value="CHROMOSOME 20 ORF85 FAMILY MEMBER"/>
    <property type="match status" value="1"/>
</dbReference>
<dbReference type="Ensembl" id="ENSPKIT00000000242.1">
    <property type="protein sequence ID" value="ENSPKIP00000019646.1"/>
    <property type="gene ID" value="ENSPKIG00000004726.1"/>
</dbReference>
<proteinExistence type="predicted"/>
<dbReference type="AlphaFoldDB" id="A0A3B3RPK8"/>
<dbReference type="Proteomes" id="UP000261540">
    <property type="component" value="Unplaced"/>
</dbReference>
<reference evidence="1" key="1">
    <citation type="submission" date="2025-08" db="UniProtKB">
        <authorList>
            <consortium name="Ensembl"/>
        </authorList>
    </citation>
    <scope>IDENTIFICATION</scope>
</reference>
<dbReference type="STRING" id="1676925.ENSPKIP00000019646"/>
<dbReference type="OrthoDB" id="10031946at2759"/>
<evidence type="ECO:0000313" key="2">
    <source>
        <dbReference type="Proteomes" id="UP000261540"/>
    </source>
</evidence>
<evidence type="ECO:0000313" key="1">
    <source>
        <dbReference type="Ensembl" id="ENSPKIP00000019646.1"/>
    </source>
</evidence>
<organism evidence="1 2">
    <name type="scientific">Paramormyrops kingsleyae</name>
    <dbReference type="NCBI Taxonomy" id="1676925"/>
    <lineage>
        <taxon>Eukaryota</taxon>
        <taxon>Metazoa</taxon>
        <taxon>Chordata</taxon>
        <taxon>Craniata</taxon>
        <taxon>Vertebrata</taxon>
        <taxon>Euteleostomi</taxon>
        <taxon>Actinopterygii</taxon>
        <taxon>Neopterygii</taxon>
        <taxon>Teleostei</taxon>
        <taxon>Osteoglossocephala</taxon>
        <taxon>Osteoglossomorpha</taxon>
        <taxon>Osteoglossiformes</taxon>
        <taxon>Mormyridae</taxon>
        <taxon>Paramormyrops</taxon>
    </lineage>
</organism>
<dbReference type="GeneTree" id="ENSGT00940000154459"/>